<evidence type="ECO:0000259" key="2">
    <source>
        <dbReference type="PROSITE" id="PS51038"/>
    </source>
</evidence>
<dbReference type="SMART" id="SM00743">
    <property type="entry name" value="Agenet"/>
    <property type="match status" value="2"/>
</dbReference>
<evidence type="ECO:0000256" key="1">
    <source>
        <dbReference type="SAM" id="MobiDB-lite"/>
    </source>
</evidence>
<dbReference type="AlphaFoldDB" id="A0A822YMB4"/>
<dbReference type="CDD" id="cd04721">
    <property type="entry name" value="BAH_plant_1"/>
    <property type="match status" value="1"/>
</dbReference>
<dbReference type="PROSITE" id="PS51038">
    <property type="entry name" value="BAH"/>
    <property type="match status" value="1"/>
</dbReference>
<dbReference type="Pfam" id="PF01426">
    <property type="entry name" value="BAH"/>
    <property type="match status" value="1"/>
</dbReference>
<sequence>MEKSTTPTRTALFERWEEVFVSNNKGKREVHYYLKRKDGNSELAVVGKERGLRHMAYYYALRNRSLLLSLFPSNTILKLRSRRDVVDWLSSIVSDPISDGSSQSDDGPLESEYGQESKTQSSKVGRMGSIGFLDFFLWVVFRLLLGITEGIDILFPIHNLFIYLSLQDFHSQRKEFTWLGSAWTCRKRRRHFKSFCRNCITISVHDFVYIMAEENKRLLAYIEDLYEDSRGNKMVVVRWFHKIDEVGIVLPPDFNDREIFFSLCLQDLRVECIDGLATVLSPQHFKKFLNEARHRWFEPFVCHRMVDNDDVKPFDITQIQGYWKQEILRFMYTTAPPRTDLEPLHGGGGLEVDGDEDVARTRPKKRLRTLKCEDVDQQDNKKDFKDLGKGNNKCISYLVSGINGSEMHIPRENGLIAPLSRKEITKEEPHQHLIVGSHVEVLSQDSGLRGCWFRAIVLKRHKDKVKVQYQDIRDAVDENNNLKEWVLGSRIAGPDLFGLRLCGRTTIRPCPPYNKGRVSWGFDVGASVDAWWCDGWWEGIVVRKESEDRVHVYFQGERRTLIFGSGDLRRSQDWVGNRWKCIKERPDIVASILSGLESEQDVGRPNNVLVSDNRQPGNNNHVNTLLQEDDKATCNKTSLGKEPKTSIHKSTSFSEPRDNNQRKEVESVPNLANDGLLAQLKWKSSRKRRRSRESKRYVDGSSSSSQEEGGSPASERFLIPKPLMVDHENCKYRGDSLFNASIPPLSSLVMSR</sequence>
<feature type="region of interest" description="Disordered" evidence="1">
    <location>
        <begin position="682"/>
        <end position="718"/>
    </location>
</feature>
<feature type="region of interest" description="Disordered" evidence="1">
    <location>
        <begin position="97"/>
        <end position="120"/>
    </location>
</feature>
<feature type="domain" description="BAH" evidence="2">
    <location>
        <begin position="200"/>
        <end position="317"/>
    </location>
</feature>
<dbReference type="EMBL" id="DUZY01000004">
    <property type="protein sequence ID" value="DAD35324.1"/>
    <property type="molecule type" value="Genomic_DNA"/>
</dbReference>
<organism evidence="3 4">
    <name type="scientific">Nelumbo nucifera</name>
    <name type="common">Sacred lotus</name>
    <dbReference type="NCBI Taxonomy" id="4432"/>
    <lineage>
        <taxon>Eukaryota</taxon>
        <taxon>Viridiplantae</taxon>
        <taxon>Streptophyta</taxon>
        <taxon>Embryophyta</taxon>
        <taxon>Tracheophyta</taxon>
        <taxon>Spermatophyta</taxon>
        <taxon>Magnoliopsida</taxon>
        <taxon>Proteales</taxon>
        <taxon>Nelumbonaceae</taxon>
        <taxon>Nelumbo</taxon>
    </lineage>
</organism>
<name>A0A822YMB4_NELNU</name>
<proteinExistence type="predicted"/>
<keyword evidence="4" id="KW-1185">Reference proteome</keyword>
<feature type="compositionally biased region" description="Basic and acidic residues" evidence="1">
    <location>
        <begin position="655"/>
        <end position="666"/>
    </location>
</feature>
<dbReference type="PANTHER" id="PTHR31917:SF58">
    <property type="entry name" value="AGENET AND BROMO-ADJACENT HOMOLOGY (BAH) DOMAIN-CONTAINING PROTEIN"/>
    <property type="match status" value="1"/>
</dbReference>
<dbReference type="PANTHER" id="PTHR31917">
    <property type="entry name" value="AGENET DOMAIN-CONTAINING PROTEIN-RELATED"/>
    <property type="match status" value="1"/>
</dbReference>
<dbReference type="SMART" id="SM00439">
    <property type="entry name" value="BAH"/>
    <property type="match status" value="1"/>
</dbReference>
<dbReference type="InterPro" id="IPR008395">
    <property type="entry name" value="Agenet-like_dom"/>
</dbReference>
<dbReference type="Proteomes" id="UP000607653">
    <property type="component" value="Unassembled WGS sequence"/>
</dbReference>
<dbReference type="InterPro" id="IPR014002">
    <property type="entry name" value="Agenet_dom_plant"/>
</dbReference>
<dbReference type="GO" id="GO:0003682">
    <property type="term" value="F:chromatin binding"/>
    <property type="evidence" value="ECO:0007669"/>
    <property type="project" value="InterPro"/>
</dbReference>
<reference evidence="3 4" key="1">
    <citation type="journal article" date="2020" name="Mol. Biol. Evol.">
        <title>Distinct Expression and Methylation Patterns for Genes with Different Fates following a Single Whole-Genome Duplication in Flowering Plants.</title>
        <authorList>
            <person name="Shi T."/>
            <person name="Rahmani R.S."/>
            <person name="Gugger P.F."/>
            <person name="Wang M."/>
            <person name="Li H."/>
            <person name="Zhang Y."/>
            <person name="Li Z."/>
            <person name="Wang Q."/>
            <person name="Van de Peer Y."/>
            <person name="Marchal K."/>
            <person name="Chen J."/>
        </authorList>
    </citation>
    <scope>NUCLEOTIDE SEQUENCE [LARGE SCALE GENOMIC DNA]</scope>
    <source>
        <tissue evidence="3">Leaf</tissue>
    </source>
</reference>
<dbReference type="InterPro" id="IPR001025">
    <property type="entry name" value="BAH_dom"/>
</dbReference>
<feature type="compositionally biased region" description="Low complexity" evidence="1">
    <location>
        <begin position="700"/>
        <end position="715"/>
    </location>
</feature>
<feature type="region of interest" description="Disordered" evidence="1">
    <location>
        <begin position="603"/>
        <end position="670"/>
    </location>
</feature>
<comment type="caution">
    <text evidence="3">The sequence shown here is derived from an EMBL/GenBank/DDBJ whole genome shotgun (WGS) entry which is preliminary data.</text>
</comment>
<evidence type="ECO:0000313" key="3">
    <source>
        <dbReference type="EMBL" id="DAD35324.1"/>
    </source>
</evidence>
<dbReference type="Pfam" id="PF05641">
    <property type="entry name" value="Agenet"/>
    <property type="match status" value="1"/>
</dbReference>
<feature type="compositionally biased region" description="Basic residues" evidence="1">
    <location>
        <begin position="683"/>
        <end position="693"/>
    </location>
</feature>
<protein>
    <recommendedName>
        <fullName evidence="2">BAH domain-containing protein</fullName>
    </recommendedName>
</protein>
<feature type="compositionally biased region" description="Polar residues" evidence="1">
    <location>
        <begin position="608"/>
        <end position="626"/>
    </location>
</feature>
<gene>
    <name evidence="3" type="ORF">HUJ06_005964</name>
</gene>
<feature type="compositionally biased region" description="Basic and acidic residues" evidence="1">
    <location>
        <begin position="628"/>
        <end position="645"/>
    </location>
</feature>
<accession>A0A822YMB4</accession>
<dbReference type="CDD" id="cd20405">
    <property type="entry name" value="Tudor_Agenet_AtDUF_rpt1_3"/>
    <property type="match status" value="1"/>
</dbReference>
<dbReference type="Gene3D" id="2.30.30.490">
    <property type="match status" value="1"/>
</dbReference>
<dbReference type="InterPro" id="IPR043151">
    <property type="entry name" value="BAH_sf"/>
</dbReference>
<evidence type="ECO:0000313" key="4">
    <source>
        <dbReference type="Proteomes" id="UP000607653"/>
    </source>
</evidence>